<keyword evidence="5" id="KW-1185">Reference proteome</keyword>
<dbReference type="EMBL" id="VJMH01007304">
    <property type="protein sequence ID" value="KAF0684281.1"/>
    <property type="molecule type" value="Genomic_DNA"/>
</dbReference>
<keyword evidence="1" id="KW-0175">Coiled coil</keyword>
<dbReference type="Proteomes" id="UP000332933">
    <property type="component" value="Unassembled WGS sequence"/>
</dbReference>
<gene>
    <name evidence="4" type="primary">Aste57867_23745</name>
    <name evidence="3" type="ORF">As57867_023673</name>
    <name evidence="4" type="ORF">ASTE57867_23745</name>
</gene>
<evidence type="ECO:0000256" key="1">
    <source>
        <dbReference type="SAM" id="Coils"/>
    </source>
</evidence>
<evidence type="ECO:0000313" key="4">
    <source>
        <dbReference type="EMBL" id="VFU00390.1"/>
    </source>
</evidence>
<dbReference type="OrthoDB" id="77647at2759"/>
<protein>
    <submittedName>
        <fullName evidence="4">Aste57867_23745 protein</fullName>
    </submittedName>
</protein>
<feature type="region of interest" description="Disordered" evidence="2">
    <location>
        <begin position="43"/>
        <end position="87"/>
    </location>
</feature>
<proteinExistence type="predicted"/>
<feature type="coiled-coil region" evidence="1">
    <location>
        <begin position="92"/>
        <end position="119"/>
    </location>
</feature>
<dbReference type="EMBL" id="CAADRA010007330">
    <property type="protein sequence ID" value="VFU00390.1"/>
    <property type="molecule type" value="Genomic_DNA"/>
</dbReference>
<organism evidence="4 5">
    <name type="scientific">Aphanomyces stellatus</name>
    <dbReference type="NCBI Taxonomy" id="120398"/>
    <lineage>
        <taxon>Eukaryota</taxon>
        <taxon>Sar</taxon>
        <taxon>Stramenopiles</taxon>
        <taxon>Oomycota</taxon>
        <taxon>Saprolegniomycetes</taxon>
        <taxon>Saprolegniales</taxon>
        <taxon>Verrucalvaceae</taxon>
        <taxon>Aphanomyces</taxon>
    </lineage>
</organism>
<evidence type="ECO:0000313" key="3">
    <source>
        <dbReference type="EMBL" id="KAF0684281.1"/>
    </source>
</evidence>
<evidence type="ECO:0000256" key="2">
    <source>
        <dbReference type="SAM" id="MobiDB-lite"/>
    </source>
</evidence>
<feature type="compositionally biased region" description="Low complexity" evidence="2">
    <location>
        <begin position="65"/>
        <end position="77"/>
    </location>
</feature>
<reference evidence="3" key="2">
    <citation type="submission" date="2019-06" db="EMBL/GenBank/DDBJ databases">
        <title>Genomics analysis of Aphanomyces spp. identifies a new class of oomycete effector associated with host adaptation.</title>
        <authorList>
            <person name="Gaulin E."/>
        </authorList>
    </citation>
    <scope>NUCLEOTIDE SEQUENCE</scope>
    <source>
        <strain evidence="3">CBS 578.67</strain>
    </source>
</reference>
<accession>A0A485LQ61</accession>
<name>A0A485LQ61_9STRA</name>
<evidence type="ECO:0000313" key="5">
    <source>
        <dbReference type="Proteomes" id="UP000332933"/>
    </source>
</evidence>
<sequence>MATNLATAADEGSWDIVRDLHFLIASDDQLQGELAHVCDLLNAPEEGDATPSDKTSEEGDTSSDGTPKAAKKPAAATRGKRKTCGTTTVRFETRQKEEIMQLQAQVMQLKAQLEERQLNAGKATQGVSAWEKAARHELTEKNKSLRENEQLRDAMHEQATFIEHMQSIFAKKPRLAALSDTTSEAWQEYKLAAQSSLREAAIHAIADRQYARQQNAFINAGLFERRENLFHAGPRTLPDKSIVLEFIYHMTLPAPYDVVGGACWQVYNGKRPPTLAPGANSEFETLDNRTVYNKYWEPSVLSLDGEGYNMNISNTIHKLYVEDDRHVIVWRAVLEDALMPSMMTGNVGNEWGWIAIAPHPDDATQCQLSILGQVQKTNCYPAHECGGPDKMLEDVTSFLEKLEMGKPPAVPGTFPSHPVQRGEEDEELKFLNRGKRLEQAIEKSINDAVVAYRTKNA</sequence>
<dbReference type="AlphaFoldDB" id="A0A485LQ61"/>
<reference evidence="4 5" key="1">
    <citation type="submission" date="2019-03" db="EMBL/GenBank/DDBJ databases">
        <authorList>
            <person name="Gaulin E."/>
            <person name="Dumas B."/>
        </authorList>
    </citation>
    <scope>NUCLEOTIDE SEQUENCE [LARGE SCALE GENOMIC DNA]</scope>
    <source>
        <strain evidence="4">CBS 568.67</strain>
    </source>
</reference>